<dbReference type="GO" id="GO:0032259">
    <property type="term" value="P:methylation"/>
    <property type="evidence" value="ECO:0007669"/>
    <property type="project" value="UniProtKB-KW"/>
</dbReference>
<accession>A0A939DMN9</accession>
<dbReference type="PANTHER" id="PTHR45128">
    <property type="entry name" value="METHYLTRANSFERASE TYPE 11"/>
    <property type="match status" value="1"/>
</dbReference>
<name>A0A939DMN9_9ALTE</name>
<keyword evidence="3" id="KW-0808">Transferase</keyword>
<evidence type="ECO:0000313" key="3">
    <source>
        <dbReference type="EMBL" id="MBN7825399.1"/>
    </source>
</evidence>
<dbReference type="InterPro" id="IPR036390">
    <property type="entry name" value="WH_DNA-bd_sf"/>
</dbReference>
<reference evidence="3" key="1">
    <citation type="submission" date="2021-03" db="EMBL/GenBank/DDBJ databases">
        <title>novel species isolated from a fishpond in China.</title>
        <authorList>
            <person name="Lu H."/>
            <person name="Cai Z."/>
        </authorList>
    </citation>
    <scope>NUCLEOTIDE SEQUENCE</scope>
    <source>
        <strain evidence="3">JCM 30855</strain>
    </source>
</reference>
<sequence>MSDQNVTIEQVQEFAGKVMADIGGAYAVLLSYLGDQSGIYRTLTEHGPMSCQALADKAGVDGRYLLEWLSAQAAAGYVEYDEASECFSMLPHKSIVLAQEGHPACMQGLFQCLVAQYATHDKALEIFVSGAGRPWGEHHSCCFCGTDRFFRPGYEANLITDWLPALDGMTEKLQRGARVADVGCGHGSSTILMAEAFKSSHFVGYDFHAESIAAAAEKADKQLDHPNWQFVTAKATDIQEGDFDLICLFDALHDMGDPVGVARHLRSRLVEGGSLMLVEPLAGDKLTDNLHLLGQIFYSASTLICTPASKAQEVGLALGAQAGEKRLTQVLTEAGFTSIRRVAQTDTNMVLEARMV</sequence>
<dbReference type="SUPFAM" id="SSF53335">
    <property type="entry name" value="S-adenosyl-L-methionine-dependent methyltransferases"/>
    <property type="match status" value="1"/>
</dbReference>
<dbReference type="Pfam" id="PF21320">
    <property type="entry name" value="WHD_Rv2258c"/>
    <property type="match status" value="1"/>
</dbReference>
<dbReference type="InterPro" id="IPR025714">
    <property type="entry name" value="Methyltranfer_dom"/>
</dbReference>
<dbReference type="AlphaFoldDB" id="A0A939DMN9"/>
<dbReference type="CDD" id="cd02440">
    <property type="entry name" value="AdoMet_MTases"/>
    <property type="match status" value="1"/>
</dbReference>
<dbReference type="Pfam" id="PF13847">
    <property type="entry name" value="Methyltransf_31"/>
    <property type="match status" value="1"/>
</dbReference>
<organism evidence="3 4">
    <name type="scientific">Bowmanella dokdonensis</name>
    <dbReference type="NCBI Taxonomy" id="751969"/>
    <lineage>
        <taxon>Bacteria</taxon>
        <taxon>Pseudomonadati</taxon>
        <taxon>Pseudomonadota</taxon>
        <taxon>Gammaproteobacteria</taxon>
        <taxon>Alteromonadales</taxon>
        <taxon>Alteromonadaceae</taxon>
        <taxon>Bowmanella</taxon>
    </lineage>
</organism>
<dbReference type="Gene3D" id="3.40.50.150">
    <property type="entry name" value="Vaccinia Virus protein VP39"/>
    <property type="match status" value="1"/>
</dbReference>
<dbReference type="PANTHER" id="PTHR45128:SF2">
    <property type="entry name" value="METHYLTRANSFERASE DOMAIN-CONTAINING PROTEIN"/>
    <property type="match status" value="1"/>
</dbReference>
<dbReference type="Proteomes" id="UP000664654">
    <property type="component" value="Unassembled WGS sequence"/>
</dbReference>
<keyword evidence="4" id="KW-1185">Reference proteome</keyword>
<dbReference type="InterPro" id="IPR053173">
    <property type="entry name" value="SAM-binding_MTase"/>
</dbReference>
<keyword evidence="3" id="KW-0489">Methyltransferase</keyword>
<dbReference type="EMBL" id="JAFKCV010000004">
    <property type="protein sequence ID" value="MBN7825399.1"/>
    <property type="molecule type" value="Genomic_DNA"/>
</dbReference>
<dbReference type="GO" id="GO:0008168">
    <property type="term" value="F:methyltransferase activity"/>
    <property type="evidence" value="ECO:0007669"/>
    <property type="project" value="UniProtKB-KW"/>
</dbReference>
<gene>
    <name evidence="3" type="ORF">J0A66_09220</name>
</gene>
<dbReference type="InterPro" id="IPR048711">
    <property type="entry name" value="WHD_Rv2258c"/>
</dbReference>
<proteinExistence type="predicted"/>
<dbReference type="RefSeq" id="WP_206573507.1">
    <property type="nucleotide sequence ID" value="NZ_JAFKCV010000004.1"/>
</dbReference>
<evidence type="ECO:0000259" key="2">
    <source>
        <dbReference type="Pfam" id="PF21320"/>
    </source>
</evidence>
<comment type="caution">
    <text evidence="3">The sequence shown here is derived from an EMBL/GenBank/DDBJ whole genome shotgun (WGS) entry which is preliminary data.</text>
</comment>
<evidence type="ECO:0000313" key="4">
    <source>
        <dbReference type="Proteomes" id="UP000664654"/>
    </source>
</evidence>
<evidence type="ECO:0000259" key="1">
    <source>
        <dbReference type="Pfam" id="PF13847"/>
    </source>
</evidence>
<dbReference type="InterPro" id="IPR029063">
    <property type="entry name" value="SAM-dependent_MTases_sf"/>
</dbReference>
<feature type="domain" description="Methyltransferase" evidence="1">
    <location>
        <begin position="175"/>
        <end position="334"/>
    </location>
</feature>
<dbReference type="SUPFAM" id="SSF46785">
    <property type="entry name" value="Winged helix' DNA-binding domain"/>
    <property type="match status" value="1"/>
</dbReference>
<feature type="domain" description="S-adenosylmethionine-dependent methyltransferase Rv2258c-like winged HTH" evidence="2">
    <location>
        <begin position="25"/>
        <end position="98"/>
    </location>
</feature>
<protein>
    <submittedName>
        <fullName evidence="3">Class I SAM-dependent methyltransferase</fullName>
    </submittedName>
</protein>